<dbReference type="Proteomes" id="UP000327111">
    <property type="component" value="Unassembled WGS sequence"/>
</dbReference>
<reference evidence="1 2" key="1">
    <citation type="submission" date="2019-09" db="EMBL/GenBank/DDBJ databases">
        <authorList>
            <person name="Chandra G."/>
            <person name="Truman W A."/>
        </authorList>
    </citation>
    <scope>NUCLEOTIDE SEQUENCE [LARGE SCALE GENOMIC DNA]</scope>
    <source>
        <strain evidence="1">PS854</strain>
    </source>
</reference>
<evidence type="ECO:0000313" key="2">
    <source>
        <dbReference type="Proteomes" id="UP000327111"/>
    </source>
</evidence>
<protein>
    <submittedName>
        <fullName evidence="1">Uncharacterized protein</fullName>
    </submittedName>
</protein>
<sequence>MATAEQTNKQIEAPCTNCGTMFKRRPGGRSTCKASCKKKRQRAAAAPQQTAKENKIERRKARLLESAFGYWFIEQARRAGTVQTYHGIDVAGLHQLYAMHNYRKKRYGWVDSGHGKDVFQQCHVQPLKGRDRSTGLTTPENLFTGIAELNQRQGSKPVNSWAGATLPASARKRKWDVTDDMTRDQVLKRIADYLGQELDTFLDELAKIPQRTARLRLARAVFKHQSNVLYEPLDRRYTLSELGALELEELQALDAIQRGSTTIKAFTASSCPPDSQLGVLHDELLRFSDLLPDGQHKDNCRFTLSLVRVLGSYLAQINDAQGKARGRFLDFPNATWTPLQYFCPQNPWKPSARIVDPDRQMLITSITEAAQNALQGLTIPVEMLGARLVKRLHLQALVPVVRVPDEYSWEACGSDWLNYIDNLFNSFQDTWQALLDLGICTEEQVFAAQDGVLLSLQAAVEQGRERYRNDRMHTVFGVQFQRYPAYLEFPPIAPEERYPVAV</sequence>
<organism evidence="1 2">
    <name type="scientific">Pseudomonas fluorescens</name>
    <dbReference type="NCBI Taxonomy" id="294"/>
    <lineage>
        <taxon>Bacteria</taxon>
        <taxon>Pseudomonadati</taxon>
        <taxon>Pseudomonadota</taxon>
        <taxon>Gammaproteobacteria</taxon>
        <taxon>Pseudomonadales</taxon>
        <taxon>Pseudomonadaceae</taxon>
        <taxon>Pseudomonas</taxon>
    </lineage>
</organism>
<dbReference type="AlphaFoldDB" id="A0A5E7H5G4"/>
<dbReference type="EMBL" id="CABVIF010000001">
    <property type="protein sequence ID" value="VVO59078.1"/>
    <property type="molecule type" value="Genomic_DNA"/>
</dbReference>
<name>A0A5E7H5G4_PSEFL</name>
<accession>A0A5E7H5G4</accession>
<proteinExistence type="predicted"/>
<dbReference type="RefSeq" id="WP_150732259.1">
    <property type="nucleotide sequence ID" value="NZ_CABVIF010000001.1"/>
</dbReference>
<gene>
    <name evidence="1" type="ORF">PS854_00699</name>
</gene>
<evidence type="ECO:0000313" key="1">
    <source>
        <dbReference type="EMBL" id="VVO59078.1"/>
    </source>
</evidence>